<name>L9WJ90_9EURY</name>
<evidence type="ECO:0000313" key="3">
    <source>
        <dbReference type="Proteomes" id="UP000011602"/>
    </source>
</evidence>
<dbReference type="EMBL" id="AOHZ01000096">
    <property type="protein sequence ID" value="ELY49306.1"/>
    <property type="molecule type" value="Genomic_DNA"/>
</dbReference>
<dbReference type="Proteomes" id="UP000011602">
    <property type="component" value="Unassembled WGS sequence"/>
</dbReference>
<dbReference type="AlphaFoldDB" id="L9WJ90"/>
<dbReference type="eggNOG" id="arCOG09132">
    <property type="taxonomic scope" value="Archaea"/>
</dbReference>
<proteinExistence type="predicted"/>
<reference evidence="2 3" key="1">
    <citation type="journal article" date="2014" name="PLoS Genet.">
        <title>Phylogenetically driven sequencing of extremely halophilic archaea reveals strategies for static and dynamic osmo-response.</title>
        <authorList>
            <person name="Becker E.A."/>
            <person name="Seitzer P.M."/>
            <person name="Tritt A."/>
            <person name="Larsen D."/>
            <person name="Krusor M."/>
            <person name="Yao A.I."/>
            <person name="Wu D."/>
            <person name="Madern D."/>
            <person name="Eisen J.A."/>
            <person name="Darling A.E."/>
            <person name="Facciotti M.T."/>
        </authorList>
    </citation>
    <scope>NUCLEOTIDE SEQUENCE [LARGE SCALE GENOMIC DNA]</scope>
    <source>
        <strain evidence="2 3">JCM 12255</strain>
    </source>
</reference>
<protein>
    <submittedName>
        <fullName evidence="2">Uncharacterized protein</fullName>
    </submittedName>
</protein>
<feature type="compositionally biased region" description="Acidic residues" evidence="1">
    <location>
        <begin position="95"/>
        <end position="109"/>
    </location>
</feature>
<evidence type="ECO:0000313" key="2">
    <source>
        <dbReference type="EMBL" id="ELY49306.1"/>
    </source>
</evidence>
<dbReference type="STRING" id="1227499.C493_20586"/>
<dbReference type="PATRIC" id="fig|1227499.3.peg.4231"/>
<keyword evidence="3" id="KW-1185">Reference proteome</keyword>
<sequence length="391" mass="41260">MWAASFLSVEMALERRNLLRLTGAAAVASTAGLAGCLGGSDDENGSGDDPTSSQSAPYRNWLASTDDDAVFVAHLDWSGLEALENGDSESVIGGEDADDEDQDLDDGETPLEDEEDLLLAAPLMGTFFVAVGTLGLLGTGLEELLDSEDDTGGEDDSTADDADGDPADFETTVDDVFWVNDAYVITGDVETDEIHEILTEDPDDEFGMKTVYEPTDEIGGFDIYEPVEDDSAFTSTEDAIAVGEDAIALSMGSEGEPTDDLRGPLEAYSGDGDRAVDEHDDLSWLLETAGSGHVAFGAFGDLENEEDLEIGDDEDHDELAGATGFFGSMSVESESESSLAFAAVFDELDDDQEAELSAELGTSTTDADLEFDADRVSATATWDENALAGSD</sequence>
<feature type="region of interest" description="Disordered" evidence="1">
    <location>
        <begin position="85"/>
        <end position="109"/>
    </location>
</feature>
<organism evidence="2 3">
    <name type="scientific">Natronolimnohabitans innermongolicus JCM 12255</name>
    <dbReference type="NCBI Taxonomy" id="1227499"/>
    <lineage>
        <taxon>Archaea</taxon>
        <taxon>Methanobacteriati</taxon>
        <taxon>Methanobacteriota</taxon>
        <taxon>Stenosarchaea group</taxon>
        <taxon>Halobacteria</taxon>
        <taxon>Halobacteriales</taxon>
        <taxon>Natrialbaceae</taxon>
        <taxon>Natronolimnohabitans</taxon>
    </lineage>
</organism>
<accession>L9WJ90</accession>
<evidence type="ECO:0000256" key="1">
    <source>
        <dbReference type="SAM" id="MobiDB-lite"/>
    </source>
</evidence>
<gene>
    <name evidence="2" type="ORF">C493_20586</name>
</gene>
<feature type="region of interest" description="Disordered" evidence="1">
    <location>
        <begin position="145"/>
        <end position="169"/>
    </location>
</feature>
<comment type="caution">
    <text evidence="2">The sequence shown here is derived from an EMBL/GenBank/DDBJ whole genome shotgun (WGS) entry which is preliminary data.</text>
</comment>